<organism evidence="1 2">
    <name type="scientific">Acidocella aquatica</name>
    <dbReference type="NCBI Taxonomy" id="1922313"/>
    <lineage>
        <taxon>Bacteria</taxon>
        <taxon>Pseudomonadati</taxon>
        <taxon>Pseudomonadota</taxon>
        <taxon>Alphaproteobacteria</taxon>
        <taxon>Acetobacterales</taxon>
        <taxon>Acidocellaceae</taxon>
        <taxon>Acidocella</taxon>
    </lineage>
</organism>
<comment type="caution">
    <text evidence="1">The sequence shown here is derived from an EMBL/GenBank/DDBJ whole genome shotgun (WGS) entry which is preliminary data.</text>
</comment>
<reference evidence="2" key="1">
    <citation type="journal article" date="2019" name="Int. J. Syst. Evol. Microbiol.">
        <title>The Global Catalogue of Microorganisms (GCM) 10K type strain sequencing project: providing services to taxonomists for standard genome sequencing and annotation.</title>
        <authorList>
            <consortium name="The Broad Institute Genomics Platform"/>
            <consortium name="The Broad Institute Genome Sequencing Center for Infectious Disease"/>
            <person name="Wu L."/>
            <person name="Ma J."/>
        </authorList>
    </citation>
    <scope>NUCLEOTIDE SEQUENCE [LARGE SCALE GENOMIC DNA]</scope>
    <source>
        <strain evidence="2">NBRC 112502</strain>
    </source>
</reference>
<protein>
    <recommendedName>
        <fullName evidence="3">Rhamnan synthesis protein F</fullName>
    </recommendedName>
</protein>
<gene>
    <name evidence="1" type="ORF">GCM10010909_13030</name>
</gene>
<dbReference type="InterPro" id="IPR007739">
    <property type="entry name" value="RgpF"/>
</dbReference>
<name>A0ABQ6A4P4_9PROT</name>
<dbReference type="Proteomes" id="UP001156641">
    <property type="component" value="Unassembled WGS sequence"/>
</dbReference>
<proteinExistence type="predicted"/>
<accession>A0ABQ6A4P4</accession>
<keyword evidence="2" id="KW-1185">Reference proteome</keyword>
<dbReference type="EMBL" id="BSOS01000027">
    <property type="protein sequence ID" value="GLR66623.1"/>
    <property type="molecule type" value="Genomic_DNA"/>
</dbReference>
<dbReference type="RefSeq" id="WP_284257324.1">
    <property type="nucleotide sequence ID" value="NZ_BSOS01000027.1"/>
</dbReference>
<dbReference type="Pfam" id="PF05045">
    <property type="entry name" value="RgpF"/>
    <property type="match status" value="1"/>
</dbReference>
<evidence type="ECO:0008006" key="3">
    <source>
        <dbReference type="Google" id="ProtNLM"/>
    </source>
</evidence>
<evidence type="ECO:0000313" key="1">
    <source>
        <dbReference type="EMBL" id="GLR66623.1"/>
    </source>
</evidence>
<evidence type="ECO:0000313" key="2">
    <source>
        <dbReference type="Proteomes" id="UP001156641"/>
    </source>
</evidence>
<sequence length="402" mass="45560">MVSKTREFIVLRGAVYRVRPFDRAQKRGYMRMAFERPGTGQQSWFVPVCNGLDFCLRTNEKVVTVSIDPDEAMIEQAGFRTALIASVRRRFTRLRRSTLKFNGVEIFPEGPRKKTKIFGKLVRAHWHNHAFDSQMLRDLPKLVEGWPIGPDENPAPSALLSPGIAVALHLHYDDLWPEIETQLKRWNVAFTLFLSITHENPELVDRIQSAFPGSVVRVVENSGRDVRPFLLLLEEGVFDSFSLICKIHGKKSLGTGHAAIFGDLWRRTIFLDLISTDLQVRKILQLFEDDPQVGLIGPRRFHAISNNTKPQDLLGNNRPAAEAIAAKMGSVIRDNAFDFFEGTMFWVKPQALAPLRELRLSENAFMPEGGLIDGAVEHAIERLFNHTAYLAGFRVDDVMVNS</sequence>